<accession>A0ABQ9L3Y8</accession>
<sequence length="311" mass="35678">MGNLPPDIIIHILSRLPVKSLLRFKCVCKSWCSIISDPQFIRTHLNLARERLILTSPSLRSFYSVRYEENNDAIAVELDFPVEKNSYDEVTYFGSCNGLLCLSPEPDTFLLFNPSTRESRKVPKVKNDCFPFSRYLTRAFTHGFGYDHSVDDYKFVKIALGIYVLVYSLKTNTWKGVQDFPYNSHGSDPEKPLNGALHWIVSRTEDWQESQLIGAYDLAEEKFQDSFPPFSAKNFYVIEVLGGCLCILAGTVLTSRNDFWVMKEYGRRESWTKVVITISYSHMKPLGFLKEDEALLELHLSSLRLAGLKAR</sequence>
<evidence type="ECO:0000313" key="2">
    <source>
        <dbReference type="EMBL" id="KAJ9154402.1"/>
    </source>
</evidence>
<organism evidence="2 3">
    <name type="scientific">Hevea brasiliensis</name>
    <name type="common">Para rubber tree</name>
    <name type="synonym">Siphonia brasiliensis</name>
    <dbReference type="NCBI Taxonomy" id="3981"/>
    <lineage>
        <taxon>Eukaryota</taxon>
        <taxon>Viridiplantae</taxon>
        <taxon>Streptophyta</taxon>
        <taxon>Embryophyta</taxon>
        <taxon>Tracheophyta</taxon>
        <taxon>Spermatophyta</taxon>
        <taxon>Magnoliopsida</taxon>
        <taxon>eudicotyledons</taxon>
        <taxon>Gunneridae</taxon>
        <taxon>Pentapetalae</taxon>
        <taxon>rosids</taxon>
        <taxon>fabids</taxon>
        <taxon>Malpighiales</taxon>
        <taxon>Euphorbiaceae</taxon>
        <taxon>Crotonoideae</taxon>
        <taxon>Micrandreae</taxon>
        <taxon>Hevea</taxon>
    </lineage>
</organism>
<protein>
    <recommendedName>
        <fullName evidence="1">F-box domain-containing protein</fullName>
    </recommendedName>
</protein>
<evidence type="ECO:0000259" key="1">
    <source>
        <dbReference type="PROSITE" id="PS50181"/>
    </source>
</evidence>
<dbReference type="PANTHER" id="PTHR31672:SF13">
    <property type="entry name" value="F-BOX PROTEIN CPR30-LIKE"/>
    <property type="match status" value="1"/>
</dbReference>
<dbReference type="SUPFAM" id="SSF81383">
    <property type="entry name" value="F-box domain"/>
    <property type="match status" value="1"/>
</dbReference>
<dbReference type="InterPro" id="IPR017451">
    <property type="entry name" value="F-box-assoc_interact_dom"/>
</dbReference>
<dbReference type="InterPro" id="IPR001810">
    <property type="entry name" value="F-box_dom"/>
</dbReference>
<dbReference type="InterPro" id="IPR036047">
    <property type="entry name" value="F-box-like_dom_sf"/>
</dbReference>
<dbReference type="Gene3D" id="1.20.1280.50">
    <property type="match status" value="1"/>
</dbReference>
<dbReference type="InterPro" id="IPR006527">
    <property type="entry name" value="F-box-assoc_dom_typ1"/>
</dbReference>
<dbReference type="Pfam" id="PF00646">
    <property type="entry name" value="F-box"/>
    <property type="match status" value="1"/>
</dbReference>
<dbReference type="InterPro" id="IPR050796">
    <property type="entry name" value="SCF_F-box_component"/>
</dbReference>
<dbReference type="SMART" id="SM00256">
    <property type="entry name" value="FBOX"/>
    <property type="match status" value="1"/>
</dbReference>
<keyword evidence="3" id="KW-1185">Reference proteome</keyword>
<comment type="caution">
    <text evidence="2">The sequence shown here is derived from an EMBL/GenBank/DDBJ whole genome shotgun (WGS) entry which is preliminary data.</text>
</comment>
<gene>
    <name evidence="2" type="ORF">P3X46_027739</name>
</gene>
<name>A0ABQ9L3Y8_HEVBR</name>
<evidence type="ECO:0000313" key="3">
    <source>
        <dbReference type="Proteomes" id="UP001174677"/>
    </source>
</evidence>
<feature type="domain" description="F-box" evidence="1">
    <location>
        <begin position="1"/>
        <end position="44"/>
    </location>
</feature>
<proteinExistence type="predicted"/>
<dbReference type="PROSITE" id="PS50181">
    <property type="entry name" value="FBOX"/>
    <property type="match status" value="1"/>
</dbReference>
<dbReference type="CDD" id="cd22157">
    <property type="entry name" value="F-box_AtFBW1-like"/>
    <property type="match status" value="1"/>
</dbReference>
<dbReference type="Proteomes" id="UP001174677">
    <property type="component" value="Chromosome 15"/>
</dbReference>
<reference evidence="2 3" key="1">
    <citation type="journal article" date="2023" name="Plant Biotechnol. J.">
        <title>Chromosome-level wild Hevea brasiliensis genome provides new tools for genomic-assisted breeding and valuable loci to elevate rubber yield.</title>
        <authorList>
            <person name="Cheng H."/>
            <person name="Song X."/>
            <person name="Hu Y."/>
            <person name="Wu T."/>
            <person name="Yang Q."/>
            <person name="An Z."/>
            <person name="Feng S."/>
            <person name="Deng Z."/>
            <person name="Wu W."/>
            <person name="Zeng X."/>
            <person name="Tu M."/>
            <person name="Wang X."/>
            <person name="Huang H."/>
        </authorList>
    </citation>
    <scope>NUCLEOTIDE SEQUENCE [LARGE SCALE GENOMIC DNA]</scope>
    <source>
        <strain evidence="2">MT/VB/25A 57/8</strain>
    </source>
</reference>
<dbReference type="PANTHER" id="PTHR31672">
    <property type="entry name" value="BNACNNG10540D PROTEIN"/>
    <property type="match status" value="1"/>
</dbReference>
<dbReference type="Pfam" id="PF07734">
    <property type="entry name" value="FBA_1"/>
    <property type="match status" value="1"/>
</dbReference>
<dbReference type="NCBIfam" id="TIGR01640">
    <property type="entry name" value="F_box_assoc_1"/>
    <property type="match status" value="1"/>
</dbReference>
<dbReference type="EMBL" id="JARPOI010000015">
    <property type="protein sequence ID" value="KAJ9154402.1"/>
    <property type="molecule type" value="Genomic_DNA"/>
</dbReference>